<dbReference type="Proteomes" id="UP000054823">
    <property type="component" value="Unassembled WGS sequence"/>
</dbReference>
<accession>A0A0P1FEE5</accession>
<evidence type="ECO:0000313" key="1">
    <source>
        <dbReference type="EMBL" id="CUH52593.1"/>
    </source>
</evidence>
<dbReference type="OrthoDB" id="7877306at2"/>
<gene>
    <name evidence="1" type="ORF">SHM7688_02040</name>
</gene>
<name>A0A0P1FEE5_9RHOB</name>
<reference evidence="1 2" key="1">
    <citation type="submission" date="2015-09" db="EMBL/GenBank/DDBJ databases">
        <authorList>
            <consortium name="Swine Surveillance"/>
        </authorList>
    </citation>
    <scope>NUCLEOTIDE SEQUENCE [LARGE SCALE GENOMIC DNA]</scope>
    <source>
        <strain evidence="1 2">CECT 7688</strain>
    </source>
</reference>
<proteinExistence type="predicted"/>
<keyword evidence="2" id="KW-1185">Reference proteome</keyword>
<sequence length="146" mass="16163">MPIHTSILKPTGVAYRRFSGAITMADLSGSSECMHSDPLYKPGMPQVVNLQDVTDADIGFREMLKFATLTHERYRIRGEQVHICIVCNSTLTGHLAQMFQALTMLEDDLVTIDIVTGFPEALAHLDLPAESLASFPPECHDEAYLI</sequence>
<evidence type="ECO:0000313" key="2">
    <source>
        <dbReference type="Proteomes" id="UP000054823"/>
    </source>
</evidence>
<dbReference type="EMBL" id="CYPW01000018">
    <property type="protein sequence ID" value="CUH52593.1"/>
    <property type="molecule type" value="Genomic_DNA"/>
</dbReference>
<protein>
    <submittedName>
        <fullName evidence="1">Uncharacterized protein</fullName>
    </submittedName>
</protein>
<dbReference type="RefSeq" id="WP_144432546.1">
    <property type="nucleotide sequence ID" value="NZ_CYPW01000018.1"/>
</dbReference>
<dbReference type="AlphaFoldDB" id="A0A0P1FEE5"/>
<organism evidence="1 2">
    <name type="scientific">Shimia marina</name>
    <dbReference type="NCBI Taxonomy" id="321267"/>
    <lineage>
        <taxon>Bacteria</taxon>
        <taxon>Pseudomonadati</taxon>
        <taxon>Pseudomonadota</taxon>
        <taxon>Alphaproteobacteria</taxon>
        <taxon>Rhodobacterales</taxon>
        <taxon>Roseobacteraceae</taxon>
    </lineage>
</organism>